<organism evidence="3 4">
    <name type="scientific">Candidatus Dojkabacteria bacterium CG_4_10_14_0_2_um_filter_Dojkabacteria_WS6_41_15</name>
    <dbReference type="NCBI Taxonomy" id="2014249"/>
    <lineage>
        <taxon>Bacteria</taxon>
        <taxon>Candidatus Dojkabacteria</taxon>
    </lineage>
</organism>
<dbReference type="SMART" id="SM00471">
    <property type="entry name" value="HDc"/>
    <property type="match status" value="1"/>
</dbReference>
<dbReference type="GO" id="GO:0016787">
    <property type="term" value="F:hydrolase activity"/>
    <property type="evidence" value="ECO:0007669"/>
    <property type="project" value="UniProtKB-KW"/>
</dbReference>
<keyword evidence="1" id="KW-0378">Hydrolase</keyword>
<gene>
    <name evidence="3" type="ORF">COX64_04870</name>
</gene>
<dbReference type="PANTHER" id="PTHR37294">
    <property type="entry name" value="3'-5' EXORIBONUCLEASE YHAM"/>
    <property type="match status" value="1"/>
</dbReference>
<evidence type="ECO:0000256" key="1">
    <source>
        <dbReference type="ARBA" id="ARBA00022801"/>
    </source>
</evidence>
<evidence type="ECO:0000313" key="4">
    <source>
        <dbReference type="Proteomes" id="UP000228952"/>
    </source>
</evidence>
<dbReference type="GO" id="GO:0031125">
    <property type="term" value="P:rRNA 3'-end processing"/>
    <property type="evidence" value="ECO:0007669"/>
    <property type="project" value="TreeGrafter"/>
</dbReference>
<comment type="caution">
    <text evidence="3">The sequence shown here is derived from an EMBL/GenBank/DDBJ whole genome shotgun (WGS) entry which is preliminary data.</text>
</comment>
<dbReference type="Gene3D" id="1.10.3210.10">
    <property type="entry name" value="Hypothetical protein af1432"/>
    <property type="match status" value="1"/>
</dbReference>
<dbReference type="Gene3D" id="2.40.50.140">
    <property type="entry name" value="Nucleic acid-binding proteins"/>
    <property type="match status" value="1"/>
</dbReference>
<dbReference type="Pfam" id="PF01966">
    <property type="entry name" value="HD"/>
    <property type="match status" value="1"/>
</dbReference>
<dbReference type="InterPro" id="IPR050798">
    <property type="entry name" value="YhaM_exoribonuc/phosphodiest"/>
</dbReference>
<dbReference type="SUPFAM" id="SSF109604">
    <property type="entry name" value="HD-domain/PDEase-like"/>
    <property type="match status" value="1"/>
</dbReference>
<dbReference type="InterPro" id="IPR012340">
    <property type="entry name" value="NA-bd_OB-fold"/>
</dbReference>
<accession>A0A2M7W0R1</accession>
<dbReference type="InterPro" id="IPR003607">
    <property type="entry name" value="HD/PDEase_dom"/>
</dbReference>
<dbReference type="PANTHER" id="PTHR37294:SF1">
    <property type="entry name" value="3'-5' EXORIBONUCLEASE YHAM"/>
    <property type="match status" value="1"/>
</dbReference>
<sequence>MAKTLFIEDIKPSSSGFDEIFTIKEIQKHKAKNGDPYFRVVLQDKTGTVQSKIWRDAIVATNAENLVAGDVIKTDFEASEFNGELQLTLKKAEKTTDFDLNDLVRMTTKDLDSMYKQLIEKLESLKDAEIRGVLLLIAKDPEISNKLKHSIAAIVVHHDFVGGLLEHILEMFAIGETIVTLYPRANRSIVIAGIFLHDIGKISELAVEQTRFVYTTEGSLIGHIMIGIQLLEKFLPPDFSPDKKLALEHIILSHHREPEFGAVVRPATLEAIIVSMADLASNVTRQFQKELDEGREDEAGFGDFHKFMKSRIYHKEIAEEE</sequence>
<reference evidence="4" key="1">
    <citation type="submission" date="2017-09" db="EMBL/GenBank/DDBJ databases">
        <title>Depth-based differentiation of microbial function through sediment-hosted aquifers and enrichment of novel symbionts in the deep terrestrial subsurface.</title>
        <authorList>
            <person name="Probst A.J."/>
            <person name="Ladd B."/>
            <person name="Jarett J.K."/>
            <person name="Geller-Mcgrath D.E."/>
            <person name="Sieber C.M.K."/>
            <person name="Emerson J.B."/>
            <person name="Anantharaman K."/>
            <person name="Thomas B.C."/>
            <person name="Malmstrom R."/>
            <person name="Stieglmeier M."/>
            <person name="Klingl A."/>
            <person name="Woyke T."/>
            <person name="Ryan C.M."/>
            <person name="Banfield J.F."/>
        </authorList>
    </citation>
    <scope>NUCLEOTIDE SEQUENCE [LARGE SCALE GENOMIC DNA]</scope>
</reference>
<dbReference type="InterPro" id="IPR006674">
    <property type="entry name" value="HD_domain"/>
</dbReference>
<protein>
    <recommendedName>
        <fullName evidence="2">HD/PDEase domain-containing protein</fullName>
    </recommendedName>
</protein>
<proteinExistence type="predicted"/>
<dbReference type="EMBL" id="PFQB01000120">
    <property type="protein sequence ID" value="PJA12272.1"/>
    <property type="molecule type" value="Genomic_DNA"/>
</dbReference>
<dbReference type="AlphaFoldDB" id="A0A2M7W0R1"/>
<name>A0A2M7W0R1_9BACT</name>
<dbReference type="SUPFAM" id="SSF50249">
    <property type="entry name" value="Nucleic acid-binding proteins"/>
    <property type="match status" value="1"/>
</dbReference>
<dbReference type="CDD" id="cd00077">
    <property type="entry name" value="HDc"/>
    <property type="match status" value="1"/>
</dbReference>
<evidence type="ECO:0000259" key="2">
    <source>
        <dbReference type="SMART" id="SM00471"/>
    </source>
</evidence>
<feature type="domain" description="HD/PDEase" evidence="2">
    <location>
        <begin position="160"/>
        <end position="292"/>
    </location>
</feature>
<dbReference type="Proteomes" id="UP000228952">
    <property type="component" value="Unassembled WGS sequence"/>
</dbReference>
<evidence type="ECO:0000313" key="3">
    <source>
        <dbReference type="EMBL" id="PJA12272.1"/>
    </source>
</evidence>